<name>A0A2R6NQ80_9APHY</name>
<reference evidence="2 3" key="1">
    <citation type="submission" date="2018-02" db="EMBL/GenBank/DDBJ databases">
        <title>Genome sequence of the basidiomycete white-rot fungus Phlebia centrifuga.</title>
        <authorList>
            <person name="Granchi Z."/>
            <person name="Peng M."/>
            <person name="de Vries R.P."/>
            <person name="Hilden K."/>
            <person name="Makela M.R."/>
            <person name="Grigoriev I."/>
            <person name="Riley R."/>
        </authorList>
    </citation>
    <scope>NUCLEOTIDE SEQUENCE [LARGE SCALE GENOMIC DNA]</scope>
    <source>
        <strain evidence="2 3">FBCC195</strain>
    </source>
</reference>
<protein>
    <submittedName>
        <fullName evidence="2">Uncharacterized protein</fullName>
    </submittedName>
</protein>
<keyword evidence="3" id="KW-1185">Reference proteome</keyword>
<dbReference type="AlphaFoldDB" id="A0A2R6NQ80"/>
<dbReference type="EMBL" id="MLYV02000962">
    <property type="protein sequence ID" value="PSR74704.1"/>
    <property type="molecule type" value="Genomic_DNA"/>
</dbReference>
<comment type="caution">
    <text evidence="2">The sequence shown here is derived from an EMBL/GenBank/DDBJ whole genome shotgun (WGS) entry which is preliminary data.</text>
</comment>
<sequence>MTDSSLKHKYIATSTASPDGSKFSKLFGGEGRWGHGLSRGKTAAPISTPSEDTLSYEHDVEQSGPMIWRVSLDVEDSGQTDSEKPEENMSTRASYGGPHPDPPDPPPVPSLSPSVFGRSAAMTSEVSVSGPPISGRRPWQEEDGGVHIAGERSGADAQSVGDTGSLHTLPPAYDDYL</sequence>
<dbReference type="Proteomes" id="UP000186601">
    <property type="component" value="Unassembled WGS sequence"/>
</dbReference>
<evidence type="ECO:0000313" key="2">
    <source>
        <dbReference type="EMBL" id="PSR74704.1"/>
    </source>
</evidence>
<feature type="region of interest" description="Disordered" evidence="1">
    <location>
        <begin position="1"/>
        <end position="177"/>
    </location>
</feature>
<proteinExistence type="predicted"/>
<organism evidence="2 3">
    <name type="scientific">Hermanssonia centrifuga</name>
    <dbReference type="NCBI Taxonomy" id="98765"/>
    <lineage>
        <taxon>Eukaryota</taxon>
        <taxon>Fungi</taxon>
        <taxon>Dikarya</taxon>
        <taxon>Basidiomycota</taxon>
        <taxon>Agaricomycotina</taxon>
        <taxon>Agaricomycetes</taxon>
        <taxon>Polyporales</taxon>
        <taxon>Meruliaceae</taxon>
        <taxon>Hermanssonia</taxon>
    </lineage>
</organism>
<gene>
    <name evidence="2" type="ORF">PHLCEN_2v9632</name>
</gene>
<evidence type="ECO:0000313" key="3">
    <source>
        <dbReference type="Proteomes" id="UP000186601"/>
    </source>
</evidence>
<evidence type="ECO:0000256" key="1">
    <source>
        <dbReference type="SAM" id="MobiDB-lite"/>
    </source>
</evidence>
<accession>A0A2R6NQ80</accession>
<feature type="compositionally biased region" description="Pro residues" evidence="1">
    <location>
        <begin position="99"/>
        <end position="110"/>
    </location>
</feature>